<reference evidence="2 3" key="1">
    <citation type="submission" date="2023-03" db="EMBL/GenBank/DDBJ databases">
        <title>Genome sequence of Lichtheimia ornata CBS 291.66.</title>
        <authorList>
            <person name="Mohabir J.T."/>
            <person name="Shea T.P."/>
            <person name="Kurbessoian T."/>
            <person name="Berby B."/>
            <person name="Fontaine J."/>
            <person name="Livny J."/>
            <person name="Gnirke A."/>
            <person name="Stajich J.E."/>
            <person name="Cuomo C.A."/>
        </authorList>
    </citation>
    <scope>NUCLEOTIDE SEQUENCE [LARGE SCALE GENOMIC DNA]</scope>
    <source>
        <strain evidence="2">CBS 291.66</strain>
    </source>
</reference>
<name>A0AAD7XQ05_9FUNG</name>
<dbReference type="EMBL" id="JARTCD010000105">
    <property type="protein sequence ID" value="KAJ8652414.1"/>
    <property type="molecule type" value="Genomic_DNA"/>
</dbReference>
<dbReference type="AlphaFoldDB" id="A0AAD7XQ05"/>
<gene>
    <name evidence="2" type="ORF">O0I10_011942</name>
</gene>
<dbReference type="CDD" id="cd22744">
    <property type="entry name" value="OTU"/>
    <property type="match status" value="1"/>
</dbReference>
<evidence type="ECO:0008006" key="4">
    <source>
        <dbReference type="Google" id="ProtNLM"/>
    </source>
</evidence>
<protein>
    <recommendedName>
        <fullName evidence="4">OTU domain-containing protein</fullName>
    </recommendedName>
</protein>
<evidence type="ECO:0000256" key="1">
    <source>
        <dbReference type="SAM" id="MobiDB-lite"/>
    </source>
</evidence>
<accession>A0AAD7XQ05</accession>
<keyword evidence="3" id="KW-1185">Reference proteome</keyword>
<evidence type="ECO:0000313" key="2">
    <source>
        <dbReference type="EMBL" id="KAJ8652414.1"/>
    </source>
</evidence>
<feature type="region of interest" description="Disordered" evidence="1">
    <location>
        <begin position="447"/>
        <end position="500"/>
    </location>
</feature>
<dbReference type="Gene3D" id="3.90.70.80">
    <property type="match status" value="1"/>
</dbReference>
<evidence type="ECO:0000313" key="3">
    <source>
        <dbReference type="Proteomes" id="UP001234581"/>
    </source>
</evidence>
<proteinExistence type="predicted"/>
<comment type="caution">
    <text evidence="2">The sequence shown here is derived from an EMBL/GenBank/DDBJ whole genome shotgun (WGS) entry which is preliminary data.</text>
</comment>
<dbReference type="RefSeq" id="XP_058337328.1">
    <property type="nucleotide sequence ID" value="XM_058491899.1"/>
</dbReference>
<dbReference type="GeneID" id="83219338"/>
<feature type="compositionally biased region" description="Basic and acidic residues" evidence="1">
    <location>
        <begin position="447"/>
        <end position="475"/>
    </location>
</feature>
<dbReference type="Proteomes" id="UP001234581">
    <property type="component" value="Unassembled WGS sequence"/>
</dbReference>
<organism evidence="2 3">
    <name type="scientific">Lichtheimia ornata</name>
    <dbReference type="NCBI Taxonomy" id="688661"/>
    <lineage>
        <taxon>Eukaryota</taxon>
        <taxon>Fungi</taxon>
        <taxon>Fungi incertae sedis</taxon>
        <taxon>Mucoromycota</taxon>
        <taxon>Mucoromycotina</taxon>
        <taxon>Mucoromycetes</taxon>
        <taxon>Mucorales</taxon>
        <taxon>Lichtheimiaceae</taxon>
        <taxon>Lichtheimia</taxon>
    </lineage>
</organism>
<sequence>MGKTSIARKRSNNVPFKCTKCKQWFNCTGNGRANQSAHYLHCNPTTTPLIRVPENNDVNNRDPINEQQLSGQLVEENMSPVLAASIFNDESDAIMDCDYVSVGGMSDGDYQQPPRPTPAPVPAHHDGHNQAMDVVDENFAGPEIRFDDNETTSNRAVEYSMRLFHVAKRRGLSRDGYNEMMTLFNMFIKGDDDTTPGPLMSYFKTNSAYNNAMGVEPVSYDACPRGCMMYYGDEAIQRCGHCGEMRCDESGKPRSRVQYLPLIRQLARLLYDPETRELLRYRHERELPAQDSTYQDRALSLLDLDEEERDKAETECDCEHRVNYLLACRHMLPLDQSAQVQVDMVHCRWHLEKQNMHVDTLPLDDGVERAVDENFSTAMNDIADLYETLPDSQQRTDLIEALRNLMESFKPLDDKLRFPKDVVTKGRKKNLKGSRDPSRFEIAEKEEMAKEKAKSKEDAKKVDESHTVCDKKSDSMEQQGKKRSTQYADPEDLWPKPTNYHKPRMDVPEWVQSIITVKADGCCGWRALAAQVHGNENEYLKIKEAILLAAESDADVYKKYITFGDKEYDYMMARLSYGLTPETEAFVGDWCEEAYWVDANTMAQVAADAFGYPVAVYQTVTQVGITPELPKLFLPLDPPVRGTLHKPLILHLVGKHYYSLIIKPTIRIEWPPVPHWHGESWIERKVPQSYKSSWRHLHNKKAKPGTTSYHPGILS</sequence>